<evidence type="ECO:0000313" key="2">
    <source>
        <dbReference type="EMBL" id="EKE71075.1"/>
    </source>
</evidence>
<dbReference type="OrthoDB" id="5786920at2"/>
<dbReference type="STRING" id="745411.B3C1_12999"/>
<keyword evidence="3" id="KW-1185">Reference proteome</keyword>
<proteinExistence type="predicted"/>
<name>K2K0R4_9GAMM</name>
<dbReference type="AlphaFoldDB" id="K2K0R4"/>
<organism evidence="2 3">
    <name type="scientific">Gallaecimonas xiamenensis 3-C-1</name>
    <dbReference type="NCBI Taxonomy" id="745411"/>
    <lineage>
        <taxon>Bacteria</taxon>
        <taxon>Pseudomonadati</taxon>
        <taxon>Pseudomonadota</taxon>
        <taxon>Gammaproteobacteria</taxon>
        <taxon>Enterobacterales</taxon>
        <taxon>Gallaecimonadaceae</taxon>
        <taxon>Gallaecimonas</taxon>
    </lineage>
</organism>
<accession>K2K0R4</accession>
<dbReference type="Proteomes" id="UP000006755">
    <property type="component" value="Unassembled WGS sequence"/>
</dbReference>
<dbReference type="RefSeq" id="WP_008485358.1">
    <property type="nucleotide sequence ID" value="NZ_AMRI01000018.1"/>
</dbReference>
<gene>
    <name evidence="2" type="ORF">B3C1_12999</name>
</gene>
<comment type="caution">
    <text evidence="2">The sequence shown here is derived from an EMBL/GenBank/DDBJ whole genome shotgun (WGS) entry which is preliminary data.</text>
</comment>
<dbReference type="eggNOG" id="ENOG50332RW">
    <property type="taxonomic scope" value="Bacteria"/>
</dbReference>
<protein>
    <recommendedName>
        <fullName evidence="4">FAD/FMN-containing dehydrogenase</fullName>
    </recommendedName>
</protein>
<evidence type="ECO:0000313" key="3">
    <source>
        <dbReference type="Proteomes" id="UP000006755"/>
    </source>
</evidence>
<evidence type="ECO:0008006" key="4">
    <source>
        <dbReference type="Google" id="ProtNLM"/>
    </source>
</evidence>
<feature type="chain" id="PRO_5003859445" description="FAD/FMN-containing dehydrogenase" evidence="1">
    <location>
        <begin position="19"/>
        <end position="140"/>
    </location>
</feature>
<reference evidence="2 3" key="1">
    <citation type="journal article" date="2012" name="J. Bacteriol.">
        <title>Genome Sequence of Gallaecimonas xiamenensis Type Strain 3-C-1.</title>
        <authorList>
            <person name="Lai Q."/>
            <person name="Wang L."/>
            <person name="Wang W."/>
            <person name="Shao Z."/>
        </authorList>
    </citation>
    <scope>NUCLEOTIDE SEQUENCE [LARGE SCALE GENOMIC DNA]</scope>
    <source>
        <strain evidence="2 3">3-C-1</strain>
    </source>
</reference>
<sequence length="140" mass="15222">MRLLPACLALVLSAQASAAVLSDQFDRQVEIPGDAKVIFFAADMDAGDLVKDAFGKDQGDTMAKAGVLYVADISKMPGLVYKLFAKPKMKKYPYRMVLDQEGELTKDWPHQKGAVAIIQGESHSFCEDVSCLRAAVQAPQ</sequence>
<dbReference type="EMBL" id="AMRI01000018">
    <property type="protein sequence ID" value="EKE71075.1"/>
    <property type="molecule type" value="Genomic_DNA"/>
</dbReference>
<evidence type="ECO:0000256" key="1">
    <source>
        <dbReference type="SAM" id="SignalP"/>
    </source>
</evidence>
<keyword evidence="1" id="KW-0732">Signal</keyword>
<feature type="signal peptide" evidence="1">
    <location>
        <begin position="1"/>
        <end position="18"/>
    </location>
</feature>